<evidence type="ECO:0000313" key="3">
    <source>
        <dbReference type="Proteomes" id="UP001215151"/>
    </source>
</evidence>
<protein>
    <submittedName>
        <fullName evidence="2">Uncharacterized protein</fullName>
    </submittedName>
</protein>
<evidence type="ECO:0000256" key="1">
    <source>
        <dbReference type="SAM" id="MobiDB-lite"/>
    </source>
</evidence>
<dbReference type="EMBL" id="JAPEVG010000006">
    <property type="protein sequence ID" value="KAJ8501569.1"/>
    <property type="molecule type" value="Genomic_DNA"/>
</dbReference>
<proteinExistence type="predicted"/>
<dbReference type="Proteomes" id="UP001215151">
    <property type="component" value="Unassembled WGS sequence"/>
</dbReference>
<name>A0AAD7U5D9_9APHY</name>
<dbReference type="AlphaFoldDB" id="A0AAD7U5D9"/>
<sequence length="94" mass="10028">MTVMTVTAAVPSPFNPTASRPRVSSPLAASAQPRPVSSRTHSFPTSRPLRPFPSLAVNTSTASSRKPVKIIEPPANFKGAFVLNLTQAELSRQD</sequence>
<feature type="compositionally biased region" description="Polar residues" evidence="1">
    <location>
        <begin position="35"/>
        <end position="45"/>
    </location>
</feature>
<organism evidence="2 3">
    <name type="scientific">Trametes cubensis</name>
    <dbReference type="NCBI Taxonomy" id="1111947"/>
    <lineage>
        <taxon>Eukaryota</taxon>
        <taxon>Fungi</taxon>
        <taxon>Dikarya</taxon>
        <taxon>Basidiomycota</taxon>
        <taxon>Agaricomycotina</taxon>
        <taxon>Agaricomycetes</taxon>
        <taxon>Polyporales</taxon>
        <taxon>Polyporaceae</taxon>
        <taxon>Trametes</taxon>
    </lineage>
</organism>
<reference evidence="2" key="1">
    <citation type="submission" date="2022-11" db="EMBL/GenBank/DDBJ databases">
        <title>Genome Sequence of Cubamyces cubensis.</title>
        <authorList>
            <person name="Buettner E."/>
        </authorList>
    </citation>
    <scope>NUCLEOTIDE SEQUENCE</scope>
    <source>
        <strain evidence="2">MPL-01</strain>
    </source>
</reference>
<evidence type="ECO:0000313" key="2">
    <source>
        <dbReference type="EMBL" id="KAJ8501569.1"/>
    </source>
</evidence>
<keyword evidence="3" id="KW-1185">Reference proteome</keyword>
<accession>A0AAD7U5D9</accession>
<comment type="caution">
    <text evidence="2">The sequence shown here is derived from an EMBL/GenBank/DDBJ whole genome shotgun (WGS) entry which is preliminary data.</text>
</comment>
<feature type="region of interest" description="Disordered" evidence="1">
    <location>
        <begin position="1"/>
        <end position="65"/>
    </location>
</feature>
<gene>
    <name evidence="2" type="ORF">ONZ51_g493</name>
</gene>